<organism evidence="5 6">
    <name type="scientific">Candidatus Deianiraea vastatrix</name>
    <dbReference type="NCBI Taxonomy" id="2163644"/>
    <lineage>
        <taxon>Bacteria</taxon>
        <taxon>Pseudomonadati</taxon>
        <taxon>Pseudomonadota</taxon>
        <taxon>Alphaproteobacteria</taxon>
        <taxon>Rickettsiales</taxon>
        <taxon>Candidatus Deianiraeaceae</taxon>
        <taxon>Candidatus Deianiraea</taxon>
    </lineage>
</organism>
<dbReference type="RefSeq" id="WP_146821284.1">
    <property type="nucleotide sequence ID" value="NZ_CP029077.1"/>
</dbReference>
<dbReference type="PRINTS" id="PR00332">
    <property type="entry name" value="HISTRIAD"/>
</dbReference>
<dbReference type="AlphaFoldDB" id="A0A5B8XEY7"/>
<feature type="short sequence motif" description="Histidine triad motif" evidence="2 3">
    <location>
        <begin position="100"/>
        <end position="104"/>
    </location>
</feature>
<dbReference type="InterPro" id="IPR011146">
    <property type="entry name" value="HIT-like"/>
</dbReference>
<reference evidence="5 6" key="1">
    <citation type="journal article" date="2019" name="ISME J.">
        <title>Deianiraea, an extracellular bacterium associated with the ciliate Paramecium, suggests an alternative scenario for the evolution of Rickettsiales.</title>
        <authorList>
            <person name="Castelli M."/>
            <person name="Sabaneyeva E."/>
            <person name="Lanzoni O."/>
            <person name="Lebedeva N."/>
            <person name="Floriano A.M."/>
            <person name="Gaiarsa S."/>
            <person name="Benken K."/>
            <person name="Modeo L."/>
            <person name="Bandi C."/>
            <person name="Potekhin A."/>
            <person name="Sassera D."/>
            <person name="Petroni G."/>
        </authorList>
    </citation>
    <scope>NUCLEOTIDE SEQUENCE [LARGE SCALE GENOMIC DNA]</scope>
    <source>
        <strain evidence="5">CyL4-1</strain>
    </source>
</reference>
<dbReference type="PROSITE" id="PS51084">
    <property type="entry name" value="HIT_2"/>
    <property type="match status" value="1"/>
</dbReference>
<dbReference type="Proteomes" id="UP000321934">
    <property type="component" value="Chromosome"/>
</dbReference>
<dbReference type="PANTHER" id="PTHR23089">
    <property type="entry name" value="HISTIDINE TRIAD HIT PROTEIN"/>
    <property type="match status" value="1"/>
</dbReference>
<dbReference type="PROSITE" id="PS00892">
    <property type="entry name" value="HIT_1"/>
    <property type="match status" value="1"/>
</dbReference>
<accession>A0A5B8XEY7</accession>
<evidence type="ECO:0000256" key="3">
    <source>
        <dbReference type="PROSITE-ProRule" id="PRU00464"/>
    </source>
</evidence>
<dbReference type="SUPFAM" id="SSF54197">
    <property type="entry name" value="HIT-like"/>
    <property type="match status" value="1"/>
</dbReference>
<dbReference type="InterPro" id="IPR036265">
    <property type="entry name" value="HIT-like_sf"/>
</dbReference>
<evidence type="ECO:0000259" key="4">
    <source>
        <dbReference type="PROSITE" id="PS51084"/>
    </source>
</evidence>
<dbReference type="OrthoDB" id="9784774at2"/>
<dbReference type="InterPro" id="IPR001310">
    <property type="entry name" value="Histidine_triad_HIT"/>
</dbReference>
<dbReference type="InterPro" id="IPR019808">
    <property type="entry name" value="Histidine_triad_CS"/>
</dbReference>
<gene>
    <name evidence="5" type="ORF">Deia_01071</name>
</gene>
<proteinExistence type="predicted"/>
<protein>
    <submittedName>
        <fullName evidence="5">Nucleotide binding HIT-like protein</fullName>
    </submittedName>
</protein>
<feature type="active site" description="Tele-AMP-histidine intermediate" evidence="1">
    <location>
        <position position="102"/>
    </location>
</feature>
<keyword evidence="6" id="KW-1185">Reference proteome</keyword>
<dbReference type="EMBL" id="CP029077">
    <property type="protein sequence ID" value="QED23852.1"/>
    <property type="molecule type" value="Genomic_DNA"/>
</dbReference>
<sequence length="118" mass="13268">MYDNNNPFAKILRGELGCKKVWEDDKNLAFWSIEPKAPVHILVIPKKNYVDFDDFSQNASSDEISSTMQAISKVAKIMNLEDGYRVVTNNGKNSGQSVFHLHFHILGKAVLSDDIKGL</sequence>
<dbReference type="Pfam" id="PF01230">
    <property type="entry name" value="HIT"/>
    <property type="match status" value="1"/>
</dbReference>
<name>A0A5B8XEY7_9RICK</name>
<evidence type="ECO:0000256" key="1">
    <source>
        <dbReference type="PIRSR" id="PIRSR601310-1"/>
    </source>
</evidence>
<dbReference type="GO" id="GO:0003824">
    <property type="term" value="F:catalytic activity"/>
    <property type="evidence" value="ECO:0007669"/>
    <property type="project" value="InterPro"/>
</dbReference>
<evidence type="ECO:0000313" key="5">
    <source>
        <dbReference type="EMBL" id="QED23852.1"/>
    </source>
</evidence>
<evidence type="ECO:0000313" key="6">
    <source>
        <dbReference type="Proteomes" id="UP000321934"/>
    </source>
</evidence>
<feature type="domain" description="HIT" evidence="4">
    <location>
        <begin position="7"/>
        <end position="117"/>
    </location>
</feature>
<dbReference type="Gene3D" id="3.30.428.10">
    <property type="entry name" value="HIT-like"/>
    <property type="match status" value="1"/>
</dbReference>
<evidence type="ECO:0000256" key="2">
    <source>
        <dbReference type="PIRSR" id="PIRSR601310-3"/>
    </source>
</evidence>